<dbReference type="AlphaFoldDB" id="A0A1C4UKD9"/>
<organism evidence="2 3">
    <name type="scientific">Micromonospora viridifaciens</name>
    <dbReference type="NCBI Taxonomy" id="1881"/>
    <lineage>
        <taxon>Bacteria</taxon>
        <taxon>Bacillati</taxon>
        <taxon>Actinomycetota</taxon>
        <taxon>Actinomycetes</taxon>
        <taxon>Micromonosporales</taxon>
        <taxon>Micromonosporaceae</taxon>
        <taxon>Micromonospora</taxon>
    </lineage>
</organism>
<keyword evidence="3" id="KW-1185">Reference proteome</keyword>
<name>A0A1C4UKD9_MICVI</name>
<gene>
    <name evidence="2" type="ORF">GA0074695_0580</name>
</gene>
<evidence type="ECO:0000256" key="1">
    <source>
        <dbReference type="SAM" id="SignalP"/>
    </source>
</evidence>
<dbReference type="EMBL" id="LT607411">
    <property type="protein sequence ID" value="SCE72107.1"/>
    <property type="molecule type" value="Genomic_DNA"/>
</dbReference>
<dbReference type="Proteomes" id="UP000198242">
    <property type="component" value="Chromosome I"/>
</dbReference>
<accession>A0A1C4UKD9</accession>
<proteinExistence type="predicted"/>
<feature type="chain" id="PRO_5008705010" evidence="1">
    <location>
        <begin position="32"/>
        <end position="61"/>
    </location>
</feature>
<reference evidence="3" key="1">
    <citation type="submission" date="2016-06" db="EMBL/GenBank/DDBJ databases">
        <authorList>
            <person name="Varghese N."/>
            <person name="Submissions Spin"/>
        </authorList>
    </citation>
    <scope>NUCLEOTIDE SEQUENCE [LARGE SCALE GENOMIC DNA]</scope>
    <source>
        <strain evidence="3">DSM 43909</strain>
    </source>
</reference>
<sequence length="61" mass="6196">MKKRITKVLPLLFAGALIAGLLAVAGGFASAAPNCSGTANQKALCHAKTTPKRSLLLTAMS</sequence>
<feature type="signal peptide" evidence="1">
    <location>
        <begin position="1"/>
        <end position="31"/>
    </location>
</feature>
<evidence type="ECO:0000313" key="2">
    <source>
        <dbReference type="EMBL" id="SCE72107.1"/>
    </source>
</evidence>
<evidence type="ECO:0000313" key="3">
    <source>
        <dbReference type="Proteomes" id="UP000198242"/>
    </source>
</evidence>
<protein>
    <submittedName>
        <fullName evidence="2">Uncharacterized protein</fullName>
    </submittedName>
</protein>
<keyword evidence="1" id="KW-0732">Signal</keyword>
<dbReference type="RefSeq" id="WP_089004851.1">
    <property type="nucleotide sequence ID" value="NZ_LT607411.1"/>
</dbReference>